<dbReference type="SUPFAM" id="SSF51735">
    <property type="entry name" value="NAD(P)-binding Rossmann-fold domains"/>
    <property type="match status" value="1"/>
</dbReference>
<organism evidence="2 3">
    <name type="scientific">Rhodococcus triatomae</name>
    <dbReference type="NCBI Taxonomy" id="300028"/>
    <lineage>
        <taxon>Bacteria</taxon>
        <taxon>Bacillati</taxon>
        <taxon>Actinomycetota</taxon>
        <taxon>Actinomycetes</taxon>
        <taxon>Mycobacteriales</taxon>
        <taxon>Nocardiaceae</taxon>
        <taxon>Rhodococcus</taxon>
    </lineage>
</organism>
<dbReference type="EMBL" id="FNDN01000002">
    <property type="protein sequence ID" value="SDH61982.1"/>
    <property type="molecule type" value="Genomic_DNA"/>
</dbReference>
<protein>
    <recommendedName>
        <fullName evidence="1">NAD-dependent epimerase/dehydratase domain-containing protein</fullName>
    </recommendedName>
</protein>
<evidence type="ECO:0000313" key="2">
    <source>
        <dbReference type="EMBL" id="SDH61982.1"/>
    </source>
</evidence>
<name>A0A1G8DWB5_9NOCA</name>
<keyword evidence="3" id="KW-1185">Reference proteome</keyword>
<evidence type="ECO:0000313" key="3">
    <source>
        <dbReference type="Proteomes" id="UP000183263"/>
    </source>
</evidence>
<dbReference type="InterPro" id="IPR001509">
    <property type="entry name" value="Epimerase_deHydtase"/>
</dbReference>
<dbReference type="AlphaFoldDB" id="A0A1G8DWB5"/>
<proteinExistence type="predicted"/>
<dbReference type="InterPro" id="IPR036291">
    <property type="entry name" value="NAD(P)-bd_dom_sf"/>
</dbReference>
<dbReference type="Proteomes" id="UP000183263">
    <property type="component" value="Unassembled WGS sequence"/>
</dbReference>
<dbReference type="Pfam" id="PF01370">
    <property type="entry name" value="Epimerase"/>
    <property type="match status" value="1"/>
</dbReference>
<dbReference type="RefSeq" id="WP_072739250.1">
    <property type="nucleotide sequence ID" value="NZ_CP048813.1"/>
</dbReference>
<reference evidence="2 3" key="1">
    <citation type="submission" date="2016-10" db="EMBL/GenBank/DDBJ databases">
        <authorList>
            <person name="de Groot N.N."/>
        </authorList>
    </citation>
    <scope>NUCLEOTIDE SEQUENCE [LARGE SCALE GENOMIC DNA]</scope>
    <source>
        <strain evidence="2 3">DSM 44892</strain>
    </source>
</reference>
<evidence type="ECO:0000259" key="1">
    <source>
        <dbReference type="Pfam" id="PF01370"/>
    </source>
</evidence>
<gene>
    <name evidence="2" type="ORF">SAMN05444695_102428</name>
</gene>
<accession>A0A1G8DWB5</accession>
<dbReference type="Gene3D" id="3.40.50.720">
    <property type="entry name" value="NAD(P)-binding Rossmann-like Domain"/>
    <property type="match status" value="1"/>
</dbReference>
<sequence length="308" mass="31633">MISVLVIGARGAVGSTVVSTLRDRGHHVTPAGRRAPAGGIALDLGAGDLRELTRAAREHDVIVNASGVENTSLGEVAGNAVLVDISATGSYLAALASRSPKAPIVLGAGIAPGVSTVLLAELDSRAADEVDVAVTLGSGEKHGAQAVEWTAGLLGAPIADTAGDGPVDNFREHRHFDGPRGRRRYLRADFPDQALVGGERGLRVRSWLALTSPVATYALELVGHAPRLGGLVRRTPAFGSSNWEIVAMNRRTGEARRASGIGQSRATALVTALAATRAAENPPTRPVALDAVLSSSDLAGLPGIDLES</sequence>
<dbReference type="OrthoDB" id="1910498at2"/>
<feature type="domain" description="NAD-dependent epimerase/dehydratase" evidence="1">
    <location>
        <begin position="4"/>
        <end position="71"/>
    </location>
</feature>